<dbReference type="Pfam" id="PF06580">
    <property type="entry name" value="His_kinase"/>
    <property type="match status" value="1"/>
</dbReference>
<feature type="transmembrane region" description="Helical" evidence="2">
    <location>
        <begin position="79"/>
        <end position="100"/>
    </location>
</feature>
<dbReference type="GO" id="GO:0004673">
    <property type="term" value="F:protein histidine kinase activity"/>
    <property type="evidence" value="ECO:0007669"/>
    <property type="project" value="UniProtKB-EC"/>
</dbReference>
<keyword evidence="2" id="KW-1133">Transmembrane helix</keyword>
<dbReference type="EC" id="2.7.13.3" evidence="4"/>
<dbReference type="SUPFAM" id="SSF55874">
    <property type="entry name" value="ATPase domain of HSP90 chaperone/DNA topoisomerase II/histidine kinase"/>
    <property type="match status" value="1"/>
</dbReference>
<keyword evidence="4" id="KW-0808">Transferase</keyword>
<dbReference type="Gene3D" id="3.30.565.10">
    <property type="entry name" value="Histidine kinase-like ATPase, C-terminal domain"/>
    <property type="match status" value="1"/>
</dbReference>
<dbReference type="InterPro" id="IPR050640">
    <property type="entry name" value="Bact_2-comp_sensor_kinase"/>
</dbReference>
<feature type="transmembrane region" description="Helical" evidence="2">
    <location>
        <begin position="20"/>
        <end position="43"/>
    </location>
</feature>
<keyword evidence="5" id="KW-1185">Reference proteome</keyword>
<feature type="region of interest" description="Disordered" evidence="1">
    <location>
        <begin position="381"/>
        <end position="400"/>
    </location>
</feature>
<proteinExistence type="predicted"/>
<organism evidence="4 5">
    <name type="scientific">Parvularcula lutaonensis</name>
    <dbReference type="NCBI Taxonomy" id="491923"/>
    <lineage>
        <taxon>Bacteria</taxon>
        <taxon>Pseudomonadati</taxon>
        <taxon>Pseudomonadota</taxon>
        <taxon>Alphaproteobacteria</taxon>
        <taxon>Parvularculales</taxon>
        <taxon>Parvularculaceae</taxon>
        <taxon>Parvularcula</taxon>
    </lineage>
</organism>
<dbReference type="EMBL" id="JBHRVA010000002">
    <property type="protein sequence ID" value="MFC3302447.1"/>
    <property type="molecule type" value="Genomic_DNA"/>
</dbReference>
<dbReference type="PANTHER" id="PTHR34220:SF7">
    <property type="entry name" value="SENSOR HISTIDINE KINASE YPDA"/>
    <property type="match status" value="1"/>
</dbReference>
<evidence type="ECO:0000313" key="5">
    <source>
        <dbReference type="Proteomes" id="UP001595607"/>
    </source>
</evidence>
<feature type="region of interest" description="Disordered" evidence="1">
    <location>
        <begin position="321"/>
        <end position="341"/>
    </location>
</feature>
<dbReference type="InterPro" id="IPR010559">
    <property type="entry name" value="Sig_transdc_His_kin_internal"/>
</dbReference>
<name>A0ABV7MCE6_9PROT</name>
<comment type="caution">
    <text evidence="4">The sequence shown here is derived from an EMBL/GenBank/DDBJ whole genome shotgun (WGS) entry which is preliminary data.</text>
</comment>
<accession>A0ABV7MCE6</accession>
<feature type="transmembrane region" description="Helical" evidence="2">
    <location>
        <begin position="49"/>
        <end position="67"/>
    </location>
</feature>
<dbReference type="PANTHER" id="PTHR34220">
    <property type="entry name" value="SENSOR HISTIDINE KINASE YPDA"/>
    <property type="match status" value="1"/>
</dbReference>
<keyword evidence="2" id="KW-0472">Membrane</keyword>
<evidence type="ECO:0000259" key="3">
    <source>
        <dbReference type="Pfam" id="PF06580"/>
    </source>
</evidence>
<dbReference type="InterPro" id="IPR036890">
    <property type="entry name" value="HATPase_C_sf"/>
</dbReference>
<dbReference type="Proteomes" id="UP001595607">
    <property type="component" value="Unassembled WGS sequence"/>
</dbReference>
<protein>
    <submittedName>
        <fullName evidence="4">Sensor histidine kinase</fullName>
        <ecNumber evidence="4">2.7.13.3</ecNumber>
    </submittedName>
</protein>
<evidence type="ECO:0000256" key="2">
    <source>
        <dbReference type="SAM" id="Phobius"/>
    </source>
</evidence>
<sequence length="400" mass="45448">MTSIEQRTQMWLSSDNRRYWTLQIAGWLALTMLSYLSLTLWYNPGQWDYALHTLVQSVLGLIVSHPLRYVSRWAWNAPIFVRIAIVTAAVIAASVIWTALRLLTFGWLTGEWVSPVDYGGWLFASVIVFGSWVFCYHAAKYYRQSLEQKDRIAAVERAALQATARAHEESVKRLTAESLYQEARLRMLKYQLNPHFLFNALNSVSGLVRKGEAEGATSMLARIAEFLRATLEHDDELEHTLDQEIDLLGLYLSIEKIRFRDRLQTEFDVQPEAIKATVPSFLLQPLFENAMKYAVGRSLSPSTLTLAAWLDEGRLEIRVRDSGSDEERRQERNAPSSTGIGLRNVEQRLRSAFQDDFRLELVPLEPRGLEVQISVPAIGIDGRPLSPVAGTKRREPAPTA</sequence>
<keyword evidence="2" id="KW-0812">Transmembrane</keyword>
<feature type="transmembrane region" description="Helical" evidence="2">
    <location>
        <begin position="120"/>
        <end position="139"/>
    </location>
</feature>
<feature type="compositionally biased region" description="Basic and acidic residues" evidence="1">
    <location>
        <begin position="321"/>
        <end position="332"/>
    </location>
</feature>
<keyword evidence="4" id="KW-0418">Kinase</keyword>
<gene>
    <name evidence="4" type="ORF">ACFONP_06850</name>
</gene>
<feature type="domain" description="Signal transduction histidine kinase internal region" evidence="3">
    <location>
        <begin position="183"/>
        <end position="263"/>
    </location>
</feature>
<evidence type="ECO:0000256" key="1">
    <source>
        <dbReference type="SAM" id="MobiDB-lite"/>
    </source>
</evidence>
<evidence type="ECO:0000313" key="4">
    <source>
        <dbReference type="EMBL" id="MFC3302447.1"/>
    </source>
</evidence>
<dbReference type="RefSeq" id="WP_189570710.1">
    <property type="nucleotide sequence ID" value="NZ_BMXU01000001.1"/>
</dbReference>
<reference evidence="5" key="1">
    <citation type="journal article" date="2019" name="Int. J. Syst. Evol. Microbiol.">
        <title>The Global Catalogue of Microorganisms (GCM) 10K type strain sequencing project: providing services to taxonomists for standard genome sequencing and annotation.</title>
        <authorList>
            <consortium name="The Broad Institute Genomics Platform"/>
            <consortium name="The Broad Institute Genome Sequencing Center for Infectious Disease"/>
            <person name="Wu L."/>
            <person name="Ma J."/>
        </authorList>
    </citation>
    <scope>NUCLEOTIDE SEQUENCE [LARGE SCALE GENOMIC DNA]</scope>
    <source>
        <strain evidence="5">KCTC 22245</strain>
    </source>
</reference>